<accession>A0A5N5QLR5</accession>
<keyword evidence="2" id="KW-1185">Reference proteome</keyword>
<evidence type="ECO:0000313" key="2">
    <source>
        <dbReference type="Proteomes" id="UP000383932"/>
    </source>
</evidence>
<protein>
    <submittedName>
        <fullName evidence="1">Uncharacterized protein</fullName>
    </submittedName>
</protein>
<evidence type="ECO:0000313" key="1">
    <source>
        <dbReference type="EMBL" id="KAB5592493.1"/>
    </source>
</evidence>
<dbReference type="OrthoDB" id="3177310at2759"/>
<dbReference type="Proteomes" id="UP000383932">
    <property type="component" value="Unassembled WGS sequence"/>
</dbReference>
<sequence>MVYLNNAISLSLLLGTGNVVVFAAAALLGHDMNSAHVTDPSRITTFEKRAVSSNAVGLTDYPLIHQANTTADTSHTDHSPNPSKMSFLGSPFGIDLSDPLGDTIDWFEPQQTIGVLEGALDIVANSEEGTGTVKIGTLGYNKDGAEGSPFELWGENETGSLVFLAPTVSPQGQGQSETNSRALNHSMAMIVARSAPLVLPPGFNLTGLGWNASETTKMPAVNDLIIVHIKAKLSLVDSGPSELCATYYTNLEQTGGDVPMLLAPCDGANVSRNSSTTSGPSQTQIWQYDPNTQEVKPLLSRIKSGTPPSAAANSATSESTSIFVKKVIASSTNPSPLALETAATLVTSAMIGEHSVALTRSPEATRISLGKVRRGVSHRSTNAGLNSKRDEPISSFATLPVVEPYSLVFKPRAVLGTGSKLPRPVA</sequence>
<proteinExistence type="predicted"/>
<dbReference type="AlphaFoldDB" id="A0A5N5QLR5"/>
<dbReference type="EMBL" id="SSOP01000063">
    <property type="protein sequence ID" value="KAB5592493.1"/>
    <property type="molecule type" value="Genomic_DNA"/>
</dbReference>
<gene>
    <name evidence="1" type="ORF">CTheo_4084</name>
</gene>
<comment type="caution">
    <text evidence="1">The sequence shown here is derived from an EMBL/GenBank/DDBJ whole genome shotgun (WGS) entry which is preliminary data.</text>
</comment>
<organism evidence="1 2">
    <name type="scientific">Ceratobasidium theobromae</name>
    <dbReference type="NCBI Taxonomy" id="1582974"/>
    <lineage>
        <taxon>Eukaryota</taxon>
        <taxon>Fungi</taxon>
        <taxon>Dikarya</taxon>
        <taxon>Basidiomycota</taxon>
        <taxon>Agaricomycotina</taxon>
        <taxon>Agaricomycetes</taxon>
        <taxon>Cantharellales</taxon>
        <taxon>Ceratobasidiaceae</taxon>
        <taxon>Ceratobasidium</taxon>
    </lineage>
</organism>
<name>A0A5N5QLR5_9AGAM</name>
<reference evidence="1 2" key="1">
    <citation type="journal article" date="2019" name="Fungal Biol. Biotechnol.">
        <title>Draft genome sequence of fastidious pathogen Ceratobasidium theobromae, which causes vascular-streak dieback in Theobroma cacao.</title>
        <authorList>
            <person name="Ali S.S."/>
            <person name="Asman A."/>
            <person name="Shao J."/>
            <person name="Firmansyah A.P."/>
            <person name="Susilo A.W."/>
            <person name="Rosmana A."/>
            <person name="McMahon P."/>
            <person name="Junaid M."/>
            <person name="Guest D."/>
            <person name="Kheng T.Y."/>
            <person name="Meinhardt L.W."/>
            <person name="Bailey B.A."/>
        </authorList>
    </citation>
    <scope>NUCLEOTIDE SEQUENCE [LARGE SCALE GENOMIC DNA]</scope>
    <source>
        <strain evidence="1 2">CT2</strain>
    </source>
</reference>